<dbReference type="InterPro" id="IPR005338">
    <property type="entry name" value="Anhydro_N_Ac-Mur_kinase"/>
</dbReference>
<comment type="function">
    <text evidence="1">Catalyzes the specific phosphorylation of 1,6-anhydro-N-acetylmuramic acid (anhMurNAc) with the simultaneous cleavage of the 1,6-anhydro ring, generating MurNAc-6-P. Is required for the utilization of anhMurNAc either imported from the medium or derived from its own cell wall murein, and thus plays a role in cell wall recycling.</text>
</comment>
<dbReference type="NCBIfam" id="NF007139">
    <property type="entry name" value="PRK09585.1-3"/>
    <property type="match status" value="1"/>
</dbReference>
<dbReference type="CDD" id="cd24050">
    <property type="entry name" value="ASKHA_NBD_ANMK"/>
    <property type="match status" value="1"/>
</dbReference>
<comment type="catalytic activity">
    <reaction evidence="1">
        <text>1,6-anhydro-N-acetyl-beta-muramate + ATP + H2O = N-acetyl-D-muramate 6-phosphate + ADP + H(+)</text>
        <dbReference type="Rhea" id="RHEA:24952"/>
        <dbReference type="ChEBI" id="CHEBI:15377"/>
        <dbReference type="ChEBI" id="CHEBI:15378"/>
        <dbReference type="ChEBI" id="CHEBI:30616"/>
        <dbReference type="ChEBI" id="CHEBI:58690"/>
        <dbReference type="ChEBI" id="CHEBI:58722"/>
        <dbReference type="ChEBI" id="CHEBI:456216"/>
        <dbReference type="EC" id="2.7.1.170"/>
    </reaction>
</comment>
<comment type="pathway">
    <text evidence="1">Cell wall biogenesis; peptidoglycan recycling.</text>
</comment>
<dbReference type="Pfam" id="PF03702">
    <property type="entry name" value="AnmK"/>
    <property type="match status" value="1"/>
</dbReference>
<keyword evidence="1" id="KW-0119">Carbohydrate metabolism</keyword>
<keyword evidence="1 2" id="KW-0808">Transferase</keyword>
<dbReference type="EC" id="2.7.1.170" evidence="1"/>
<proteinExistence type="inferred from homology"/>
<organism evidence="2 3">
    <name type="scientific">Rhodanobacter ginsengisoli</name>
    <dbReference type="NCBI Taxonomy" id="418646"/>
    <lineage>
        <taxon>Bacteria</taxon>
        <taxon>Pseudomonadati</taxon>
        <taxon>Pseudomonadota</taxon>
        <taxon>Gammaproteobacteria</taxon>
        <taxon>Lysobacterales</taxon>
        <taxon>Rhodanobacteraceae</taxon>
        <taxon>Rhodanobacter</taxon>
    </lineage>
</organism>
<dbReference type="Gene3D" id="3.30.420.40">
    <property type="match status" value="2"/>
</dbReference>
<feature type="binding site" evidence="1">
    <location>
        <begin position="14"/>
        <end position="21"/>
    </location>
    <ligand>
        <name>ATP</name>
        <dbReference type="ChEBI" id="CHEBI:30616"/>
    </ligand>
</feature>
<reference evidence="3" key="1">
    <citation type="journal article" date="2019" name="Int. J. Syst. Evol. Microbiol.">
        <title>The Global Catalogue of Microorganisms (GCM) 10K type strain sequencing project: providing services to taxonomists for standard genome sequencing and annotation.</title>
        <authorList>
            <consortium name="The Broad Institute Genomics Platform"/>
            <consortium name="The Broad Institute Genome Sequencing Center for Infectious Disease"/>
            <person name="Wu L."/>
            <person name="Ma J."/>
        </authorList>
    </citation>
    <scope>NUCLEOTIDE SEQUENCE [LARGE SCALE GENOMIC DNA]</scope>
    <source>
        <strain evidence="3">CGMCC 1.16619</strain>
    </source>
</reference>
<dbReference type="NCBIfam" id="NF007148">
    <property type="entry name" value="PRK09585.3-2"/>
    <property type="match status" value="1"/>
</dbReference>
<dbReference type="PANTHER" id="PTHR30605">
    <property type="entry name" value="ANHYDRO-N-ACETYLMURAMIC ACID KINASE"/>
    <property type="match status" value="1"/>
</dbReference>
<keyword evidence="1 2" id="KW-0418">Kinase</keyword>
<comment type="pathway">
    <text evidence="1">Amino-sugar metabolism; 1,6-anhydro-N-acetylmuramate degradation.</text>
</comment>
<dbReference type="PANTHER" id="PTHR30605:SF0">
    <property type="entry name" value="ANHYDRO-N-ACETYLMURAMIC ACID KINASE"/>
    <property type="match status" value="1"/>
</dbReference>
<gene>
    <name evidence="1" type="primary">anmK</name>
    <name evidence="2" type="ORF">ACFPPA_18480</name>
</gene>
<sequence>MDDDAALYLGLISGTSADSIDAVLVRFDGGSPQLLASHAHPWPAELRQRLLALAQGEASLDLDAFGRLDVEIGRQFAAAALQLLEDSGTPAHAVRAIGSHGQTLRHRPTGEHPFTMQLGDPSVIAESCGIDVVADFRRADIAAGGQGAPLLPALHAMLMARAGHARVVLNLGGIANITVLGADGSVLGFDTGPANGLLDAWCQRHRGEPFDRNGMFAAAGQPDPGLLEAMLADRYFALPPPKSTGREHFHLDWLATHPQLASLNPADVQATLLELTARSVATAIVQYAPTAQEVLACGGGVHNAALMGRLGELLAPRTLCTTADHGIDPDFLEATAFAWLARQRLLGLPGNLPGVTGARGERVLGAIYSAPPANLSNRMFSGAN</sequence>
<accession>A0ABW0QUB2</accession>
<keyword evidence="3" id="KW-1185">Reference proteome</keyword>
<dbReference type="GO" id="GO:0016301">
    <property type="term" value="F:kinase activity"/>
    <property type="evidence" value="ECO:0007669"/>
    <property type="project" value="UniProtKB-KW"/>
</dbReference>
<comment type="caution">
    <text evidence="2">The sequence shown here is derived from an EMBL/GenBank/DDBJ whole genome shotgun (WGS) entry which is preliminary data.</text>
</comment>
<protein>
    <recommendedName>
        <fullName evidence="1">Anhydro-N-acetylmuramic acid kinase</fullName>
        <ecNumber evidence="1">2.7.1.170</ecNumber>
    </recommendedName>
    <alternativeName>
        <fullName evidence="1">AnhMurNAc kinase</fullName>
    </alternativeName>
</protein>
<keyword evidence="1" id="KW-0067">ATP-binding</keyword>
<evidence type="ECO:0000256" key="1">
    <source>
        <dbReference type="HAMAP-Rule" id="MF_01270"/>
    </source>
</evidence>
<dbReference type="SUPFAM" id="SSF53067">
    <property type="entry name" value="Actin-like ATPase domain"/>
    <property type="match status" value="1"/>
</dbReference>
<dbReference type="InterPro" id="IPR043129">
    <property type="entry name" value="ATPase_NBD"/>
</dbReference>
<keyword evidence="1" id="KW-0547">Nucleotide-binding</keyword>
<dbReference type="HAMAP" id="MF_01270">
    <property type="entry name" value="AnhMurNAc_kinase"/>
    <property type="match status" value="1"/>
</dbReference>
<dbReference type="EMBL" id="JBHSNF010000005">
    <property type="protein sequence ID" value="MFC5527737.1"/>
    <property type="molecule type" value="Genomic_DNA"/>
</dbReference>
<dbReference type="RefSeq" id="WP_377322620.1">
    <property type="nucleotide sequence ID" value="NZ_JBHSNF010000005.1"/>
</dbReference>
<comment type="similarity">
    <text evidence="1">Belongs to the anhydro-N-acetylmuramic acid kinase family.</text>
</comment>
<evidence type="ECO:0000313" key="3">
    <source>
        <dbReference type="Proteomes" id="UP001596114"/>
    </source>
</evidence>
<evidence type="ECO:0000313" key="2">
    <source>
        <dbReference type="EMBL" id="MFC5527737.1"/>
    </source>
</evidence>
<name>A0ABW0QUB2_9GAMM</name>
<dbReference type="Proteomes" id="UP001596114">
    <property type="component" value="Unassembled WGS sequence"/>
</dbReference>